<protein>
    <submittedName>
        <fullName evidence="1">17276_t:CDS:1</fullName>
    </submittedName>
</protein>
<comment type="caution">
    <text evidence="1">The sequence shown here is derived from an EMBL/GenBank/DDBJ whole genome shotgun (WGS) entry which is preliminary data.</text>
</comment>
<feature type="non-terminal residue" evidence="1">
    <location>
        <position position="1"/>
    </location>
</feature>
<reference evidence="1" key="1">
    <citation type="submission" date="2021-06" db="EMBL/GenBank/DDBJ databases">
        <authorList>
            <person name="Kallberg Y."/>
            <person name="Tangrot J."/>
            <person name="Rosling A."/>
        </authorList>
    </citation>
    <scope>NUCLEOTIDE SEQUENCE</scope>
    <source>
        <strain evidence="1">MA461A</strain>
    </source>
</reference>
<proteinExistence type="predicted"/>
<organism evidence="1 2">
    <name type="scientific">Racocetra persica</name>
    <dbReference type="NCBI Taxonomy" id="160502"/>
    <lineage>
        <taxon>Eukaryota</taxon>
        <taxon>Fungi</taxon>
        <taxon>Fungi incertae sedis</taxon>
        <taxon>Mucoromycota</taxon>
        <taxon>Glomeromycotina</taxon>
        <taxon>Glomeromycetes</taxon>
        <taxon>Diversisporales</taxon>
        <taxon>Gigasporaceae</taxon>
        <taxon>Racocetra</taxon>
    </lineage>
</organism>
<keyword evidence="2" id="KW-1185">Reference proteome</keyword>
<dbReference type="EMBL" id="CAJVQC010086817">
    <property type="protein sequence ID" value="CAG8822879.1"/>
    <property type="molecule type" value="Genomic_DNA"/>
</dbReference>
<gene>
    <name evidence="1" type="ORF">RPERSI_LOCUS25908</name>
</gene>
<sequence length="180" mass="20359">VAHFAFNASSKMFLSDAIFYGKTTEPCWFKSIRIVIALGLAIAILFYAFNQVASMLNYYQLDLVIVEKKTFVPLMPNVYLCANLQFTKYKCDSSESYFNASQPCEEISSGNCKGFRFKAKFDENFVIALMSFDITLAPTSSTANVSFNLSEYLDPAEYFNFSSYEYIPSPNLSRIGISDH</sequence>
<evidence type="ECO:0000313" key="2">
    <source>
        <dbReference type="Proteomes" id="UP000789920"/>
    </source>
</evidence>
<name>A0ACA9S1U2_9GLOM</name>
<dbReference type="Proteomes" id="UP000789920">
    <property type="component" value="Unassembled WGS sequence"/>
</dbReference>
<accession>A0ACA9S1U2</accession>
<evidence type="ECO:0000313" key="1">
    <source>
        <dbReference type="EMBL" id="CAG8822879.1"/>
    </source>
</evidence>
<feature type="non-terminal residue" evidence="1">
    <location>
        <position position="180"/>
    </location>
</feature>